<feature type="signal peptide" evidence="1">
    <location>
        <begin position="1"/>
        <end position="18"/>
    </location>
</feature>
<gene>
    <name evidence="2" type="ORF">GCM10023173_03140</name>
</gene>
<keyword evidence="3" id="KW-1185">Reference proteome</keyword>
<dbReference type="RefSeq" id="WP_345063767.1">
    <property type="nucleotide sequence ID" value="NZ_BAABGR010000004.1"/>
</dbReference>
<organism evidence="2 3">
    <name type="scientific">Sphingobacterium thermophilum</name>
    <dbReference type="NCBI Taxonomy" id="768534"/>
    <lineage>
        <taxon>Bacteria</taxon>
        <taxon>Pseudomonadati</taxon>
        <taxon>Bacteroidota</taxon>
        <taxon>Sphingobacteriia</taxon>
        <taxon>Sphingobacteriales</taxon>
        <taxon>Sphingobacteriaceae</taxon>
        <taxon>Sphingobacterium</taxon>
    </lineage>
</organism>
<dbReference type="Pfam" id="PF07610">
    <property type="entry name" value="DUF1573"/>
    <property type="match status" value="1"/>
</dbReference>
<dbReference type="PANTHER" id="PTHR37833">
    <property type="entry name" value="LIPOPROTEIN-RELATED"/>
    <property type="match status" value="1"/>
</dbReference>
<dbReference type="PANTHER" id="PTHR37833:SF1">
    <property type="entry name" value="SIGNAL PEPTIDE PROTEIN"/>
    <property type="match status" value="1"/>
</dbReference>
<comment type="caution">
    <text evidence="2">The sequence shown here is derived from an EMBL/GenBank/DDBJ whole genome shotgun (WGS) entry which is preliminary data.</text>
</comment>
<dbReference type="InterPro" id="IPR013783">
    <property type="entry name" value="Ig-like_fold"/>
</dbReference>
<name>A0ABP8QV99_9SPHI</name>
<evidence type="ECO:0000313" key="2">
    <source>
        <dbReference type="EMBL" id="GAA4510985.1"/>
    </source>
</evidence>
<proteinExistence type="predicted"/>
<dbReference type="PROSITE" id="PS51257">
    <property type="entry name" value="PROKAR_LIPOPROTEIN"/>
    <property type="match status" value="1"/>
</dbReference>
<dbReference type="Proteomes" id="UP001500394">
    <property type="component" value="Unassembled WGS sequence"/>
</dbReference>
<evidence type="ECO:0000256" key="1">
    <source>
        <dbReference type="SAM" id="SignalP"/>
    </source>
</evidence>
<dbReference type="InterPro" id="IPR011467">
    <property type="entry name" value="DUF1573"/>
</dbReference>
<feature type="chain" id="PRO_5045864675" evidence="1">
    <location>
        <begin position="19"/>
        <end position="145"/>
    </location>
</feature>
<accession>A0ABP8QV99</accession>
<protein>
    <submittedName>
        <fullName evidence="2">DUF1573 domain-containing protein</fullName>
    </submittedName>
</protein>
<evidence type="ECO:0000313" key="3">
    <source>
        <dbReference type="Proteomes" id="UP001500394"/>
    </source>
</evidence>
<dbReference type="Gene3D" id="2.60.40.10">
    <property type="entry name" value="Immunoglobulins"/>
    <property type="match status" value="1"/>
</dbReference>
<keyword evidence="1" id="KW-0732">Signal</keyword>
<sequence>MKKLLFAGLALSMLVACNNSQQRENSNNADTIENNVEEPKGGKGKIVFAEEVYDFGTIKEGEVVEHVFRFTNEGTEPVILAQVTASCGCTTPDYTSDPILPGKEGEIKVKFNSAGQGGVQQKIITVSSNAENAVTTVQLKGTVEK</sequence>
<reference evidence="3" key="1">
    <citation type="journal article" date="2019" name="Int. J. Syst. Evol. Microbiol.">
        <title>The Global Catalogue of Microorganisms (GCM) 10K type strain sequencing project: providing services to taxonomists for standard genome sequencing and annotation.</title>
        <authorList>
            <consortium name="The Broad Institute Genomics Platform"/>
            <consortium name="The Broad Institute Genome Sequencing Center for Infectious Disease"/>
            <person name="Wu L."/>
            <person name="Ma J."/>
        </authorList>
    </citation>
    <scope>NUCLEOTIDE SEQUENCE [LARGE SCALE GENOMIC DNA]</scope>
    <source>
        <strain evidence="3">JCM 17858</strain>
    </source>
</reference>
<dbReference type="EMBL" id="BAABGR010000004">
    <property type="protein sequence ID" value="GAA4510985.1"/>
    <property type="molecule type" value="Genomic_DNA"/>
</dbReference>